<dbReference type="InterPro" id="IPR001289">
    <property type="entry name" value="NFYA"/>
</dbReference>
<dbReference type="EMBL" id="FN656390">
    <property type="protein sequence ID" value="CBY41341.1"/>
    <property type="molecule type" value="Genomic_DNA"/>
</dbReference>
<dbReference type="Pfam" id="PF02045">
    <property type="entry name" value="CBFB_NFYA"/>
    <property type="match status" value="1"/>
</dbReference>
<dbReference type="Gene3D" id="6.10.250.2430">
    <property type="match status" value="1"/>
</dbReference>
<evidence type="ECO:0000256" key="5">
    <source>
        <dbReference type="ARBA" id="ARBA00023242"/>
    </source>
</evidence>
<dbReference type="PRINTS" id="PR00616">
    <property type="entry name" value="CCAATSUBUNTB"/>
</dbReference>
<comment type="function">
    <text evidence="6">Component of the sequence-specific heterotrimeric transcription factor (NF-Y) which specifically recognizes a 5'-CCAAT-3' box motif found in the promoters of its target genes.</text>
</comment>
<comment type="subcellular location">
    <subcellularLocation>
        <location evidence="1 6">Nucleus</location>
    </subcellularLocation>
</comment>
<sequence>MSDYIIKGSYIYQGLDELVTNAQKYAHRASAVQQIIYADEKIIQNNFVNSLTVVHLPSLTVINKNSPVSQTIAQERRTTVNNQQQSNMNNYSQNGAGVINGIVADLNKDPVPNNYHHMQEKHKEPFSLPFPSVHPEFCTNDEFIDNPFGVNIAAFQEKMNRSTTMNKTESSGDPFHGFILGSLFTVMSFIYRRLFTTDNFSAIIEFEGALWEGRPDFICWPLRRIGGNLEKMSESNSQQYATVQGQPLQLVTLGANNIVGNSGQQIQLIQTGNSFNGNGQQIITLGSVGNGEQKTEQGQQQQQQQGGLVIQNADGSSQIVQLLSPNNAGQGAVIMIPTSMAGGGGAHVIKQAPDVPDEEPLYVNAKQYNRILKRRKARGKLEAAGLLPKERKKYLHESRHKHAMNRCRGEGGRFHSNLPPLEGDSNSQSDYNSTGRPLRHPEVPIAMSTRAPQQHATMLTHDQATHDAAQEAAQYATTLSNLQPGQIIRTSSGQTFQLADASAMGMVGANGASFVTLQEVPSTKTEVTVADGQELSVARTVTLSTAE</sequence>
<dbReference type="AlphaFoldDB" id="E4Z0W3"/>
<gene>
    <name evidence="8" type="ORF">GSOID_T00023406001</name>
</gene>
<dbReference type="GO" id="GO:0003700">
    <property type="term" value="F:DNA-binding transcription factor activity"/>
    <property type="evidence" value="ECO:0007669"/>
    <property type="project" value="UniProtKB-UniRule"/>
</dbReference>
<feature type="compositionally biased region" description="Polar residues" evidence="7">
    <location>
        <begin position="424"/>
        <end position="435"/>
    </location>
</feature>
<comment type="similarity">
    <text evidence="6">Belongs to the NFYA/HAP2 subunit family.</text>
</comment>
<evidence type="ECO:0000256" key="6">
    <source>
        <dbReference type="RuleBase" id="RU367155"/>
    </source>
</evidence>
<dbReference type="Proteomes" id="UP000011014">
    <property type="component" value="Unassembled WGS sequence"/>
</dbReference>
<dbReference type="PANTHER" id="PTHR12632">
    <property type="entry name" value="TRANSCRIPTION FACTOR NF-Y ALPHA-RELATED"/>
    <property type="match status" value="1"/>
</dbReference>
<evidence type="ECO:0000256" key="7">
    <source>
        <dbReference type="SAM" id="MobiDB-lite"/>
    </source>
</evidence>
<dbReference type="SMART" id="SM00521">
    <property type="entry name" value="CBF"/>
    <property type="match status" value="1"/>
</dbReference>
<evidence type="ECO:0000256" key="1">
    <source>
        <dbReference type="ARBA" id="ARBA00004123"/>
    </source>
</evidence>
<keyword evidence="4 6" id="KW-0804">Transcription</keyword>
<feature type="region of interest" description="Disordered" evidence="7">
    <location>
        <begin position="407"/>
        <end position="439"/>
    </location>
</feature>
<keyword evidence="2 6" id="KW-0805">Transcription regulation</keyword>
<name>E4Z0W3_OIKDI</name>
<comment type="subunit">
    <text evidence="6">Heterotrimer.</text>
</comment>
<evidence type="ECO:0000256" key="3">
    <source>
        <dbReference type="ARBA" id="ARBA00023125"/>
    </source>
</evidence>
<dbReference type="GO" id="GO:0003677">
    <property type="term" value="F:DNA binding"/>
    <property type="evidence" value="ECO:0007669"/>
    <property type="project" value="UniProtKB-KW"/>
</dbReference>
<proteinExistence type="inferred from homology"/>
<protein>
    <recommendedName>
        <fullName evidence="6">Nuclear transcription factor Y subunit</fullName>
    </recommendedName>
</protein>
<evidence type="ECO:0000256" key="2">
    <source>
        <dbReference type="ARBA" id="ARBA00023015"/>
    </source>
</evidence>
<organism evidence="8">
    <name type="scientific">Oikopleura dioica</name>
    <name type="common">Tunicate</name>
    <dbReference type="NCBI Taxonomy" id="34765"/>
    <lineage>
        <taxon>Eukaryota</taxon>
        <taxon>Metazoa</taxon>
        <taxon>Chordata</taxon>
        <taxon>Tunicata</taxon>
        <taxon>Appendicularia</taxon>
        <taxon>Copelata</taxon>
        <taxon>Oikopleuridae</taxon>
        <taxon>Oikopleura</taxon>
    </lineage>
</organism>
<accession>E4Z0W3</accession>
<dbReference type="GO" id="GO:0005634">
    <property type="term" value="C:nucleus"/>
    <property type="evidence" value="ECO:0007669"/>
    <property type="project" value="UniProtKB-SubCell"/>
</dbReference>
<keyword evidence="5 6" id="KW-0539">Nucleus</keyword>
<dbReference type="PROSITE" id="PS51152">
    <property type="entry name" value="NFYA_HAP2_2"/>
    <property type="match status" value="1"/>
</dbReference>
<reference evidence="8" key="1">
    <citation type="journal article" date="2010" name="Science">
        <title>Plasticity of animal genome architecture unmasked by rapid evolution of a pelagic tunicate.</title>
        <authorList>
            <person name="Denoeud F."/>
            <person name="Henriet S."/>
            <person name="Mungpakdee S."/>
            <person name="Aury J.M."/>
            <person name="Da Silva C."/>
            <person name="Brinkmann H."/>
            <person name="Mikhaleva J."/>
            <person name="Olsen L.C."/>
            <person name="Jubin C."/>
            <person name="Canestro C."/>
            <person name="Bouquet J.M."/>
            <person name="Danks G."/>
            <person name="Poulain J."/>
            <person name="Campsteijn C."/>
            <person name="Adamski M."/>
            <person name="Cross I."/>
            <person name="Yadetie F."/>
            <person name="Muffato M."/>
            <person name="Louis A."/>
            <person name="Butcher S."/>
            <person name="Tsagkogeorga G."/>
            <person name="Konrad A."/>
            <person name="Singh S."/>
            <person name="Jensen M.F."/>
            <person name="Cong E.H."/>
            <person name="Eikeseth-Otteraa H."/>
            <person name="Noel B."/>
            <person name="Anthouard V."/>
            <person name="Porcel B.M."/>
            <person name="Kachouri-Lafond R."/>
            <person name="Nishino A."/>
            <person name="Ugolini M."/>
            <person name="Chourrout P."/>
            <person name="Nishida H."/>
            <person name="Aasland R."/>
            <person name="Huzurbazar S."/>
            <person name="Westhof E."/>
            <person name="Delsuc F."/>
            <person name="Lehrach H."/>
            <person name="Reinhardt R."/>
            <person name="Weissenbach J."/>
            <person name="Roy S.W."/>
            <person name="Artiguenave F."/>
            <person name="Postlethwait J.H."/>
            <person name="Manak J.R."/>
            <person name="Thompson E.M."/>
            <person name="Jaillon O."/>
            <person name="Du Pasquier L."/>
            <person name="Boudinot P."/>
            <person name="Liberles D.A."/>
            <person name="Volff J.N."/>
            <person name="Philippe H."/>
            <person name="Lenhard B."/>
            <person name="Roest Crollius H."/>
            <person name="Wincker P."/>
            <person name="Chourrout D."/>
        </authorList>
    </citation>
    <scope>NUCLEOTIDE SEQUENCE [LARGE SCALE GENOMIC DNA]</scope>
</reference>
<evidence type="ECO:0000313" key="8">
    <source>
        <dbReference type="EMBL" id="CBY41341.1"/>
    </source>
</evidence>
<keyword evidence="3 6" id="KW-0238">DNA-binding</keyword>
<evidence type="ECO:0000256" key="4">
    <source>
        <dbReference type="ARBA" id="ARBA00023163"/>
    </source>
</evidence>